<keyword evidence="3" id="KW-1185">Reference proteome</keyword>
<accession>A0ABV2M198</accession>
<evidence type="ECO:0000313" key="3">
    <source>
        <dbReference type="Proteomes" id="UP001549106"/>
    </source>
</evidence>
<sequence>MNKQKHLTLASRIIIEAMLNKDESFNTIGRFLNKDCITISKEVKNHICFEKSGVYGRTFTD</sequence>
<organism evidence="2 3">
    <name type="scientific">Blautia caecimuris</name>
    <dbReference type="NCBI Taxonomy" id="1796615"/>
    <lineage>
        <taxon>Bacteria</taxon>
        <taxon>Bacillati</taxon>
        <taxon>Bacillota</taxon>
        <taxon>Clostridia</taxon>
        <taxon>Lachnospirales</taxon>
        <taxon>Lachnospiraceae</taxon>
        <taxon>Blautia</taxon>
    </lineage>
</organism>
<feature type="domain" description="Transposase IS30-like HTH" evidence="1">
    <location>
        <begin position="3"/>
        <end position="44"/>
    </location>
</feature>
<evidence type="ECO:0000259" key="1">
    <source>
        <dbReference type="Pfam" id="PF13936"/>
    </source>
</evidence>
<name>A0ABV2M198_9FIRM</name>
<comment type="caution">
    <text evidence="2">The sequence shown here is derived from an EMBL/GenBank/DDBJ whole genome shotgun (WGS) entry which is preliminary data.</text>
</comment>
<dbReference type="Proteomes" id="UP001549106">
    <property type="component" value="Unassembled WGS sequence"/>
</dbReference>
<protein>
    <submittedName>
        <fullName evidence="2">IS30 family transposase</fullName>
    </submittedName>
</protein>
<reference evidence="2 3" key="1">
    <citation type="submission" date="2024-06" db="EMBL/GenBank/DDBJ databases">
        <title>Genomic Encyclopedia of Type Strains, Phase IV (KMG-IV): sequencing the most valuable type-strain genomes for metagenomic binning, comparative biology and taxonomic classification.</title>
        <authorList>
            <person name="Goeker M."/>
        </authorList>
    </citation>
    <scope>NUCLEOTIDE SEQUENCE [LARGE SCALE GENOMIC DNA]</scope>
    <source>
        <strain evidence="2 3">DSM 29492</strain>
    </source>
</reference>
<dbReference type="EMBL" id="JBEPMJ010000002">
    <property type="protein sequence ID" value="MET3749282.1"/>
    <property type="molecule type" value="Genomic_DNA"/>
</dbReference>
<proteinExistence type="predicted"/>
<dbReference type="InterPro" id="IPR025246">
    <property type="entry name" value="IS30-like_HTH"/>
</dbReference>
<evidence type="ECO:0000313" key="2">
    <source>
        <dbReference type="EMBL" id="MET3749282.1"/>
    </source>
</evidence>
<gene>
    <name evidence="2" type="ORF">ABID24_000505</name>
</gene>
<dbReference type="RefSeq" id="WP_257463801.1">
    <property type="nucleotide sequence ID" value="NZ_JANJZT010000002.1"/>
</dbReference>
<dbReference type="Pfam" id="PF13936">
    <property type="entry name" value="HTH_38"/>
    <property type="match status" value="1"/>
</dbReference>